<proteinExistence type="predicted"/>
<feature type="domain" description="VOC" evidence="1">
    <location>
        <begin position="10"/>
        <end position="123"/>
    </location>
</feature>
<sequence>MLTTAFVPGSPNWVDLGTPDINVAMTFYGGLFGWQFGSAGPDAGGYGFFTSGGRTVAGGMELRDSPAPAAWTVYFRSDDVDATARAVRGAQGAVLTGPDDVMDKGRMAIFADPMGASFGVWRPGTLTGLDVAGEAGALCWVELHTTDVAGAAGFYHSALGWETSSVSFPGGAYTSVNPAGAGEAAMFGGLVGSADDPAEGGTHWLPYFAVTDVDAVTGRARERGGSVHLGPVDVEGVGRMARLADPHGARFAVLRPEPPRS</sequence>
<evidence type="ECO:0000313" key="3">
    <source>
        <dbReference type="Proteomes" id="UP001550850"/>
    </source>
</evidence>
<name>A0ABV2YJI7_9ACTN</name>
<organism evidence="2 3">
    <name type="scientific">Streptomyces fragilis</name>
    <dbReference type="NCBI Taxonomy" id="67301"/>
    <lineage>
        <taxon>Bacteria</taxon>
        <taxon>Bacillati</taxon>
        <taxon>Actinomycetota</taxon>
        <taxon>Actinomycetes</taxon>
        <taxon>Kitasatosporales</taxon>
        <taxon>Streptomycetaceae</taxon>
        <taxon>Streptomyces</taxon>
    </lineage>
</organism>
<dbReference type="InterPro" id="IPR029068">
    <property type="entry name" value="Glyas_Bleomycin-R_OHBP_Dase"/>
</dbReference>
<dbReference type="PANTHER" id="PTHR33993:SF10">
    <property type="entry name" value="CONSERVED PROTEIN"/>
    <property type="match status" value="1"/>
</dbReference>
<comment type="caution">
    <text evidence="2">The sequence shown here is derived from an EMBL/GenBank/DDBJ whole genome shotgun (WGS) entry which is preliminary data.</text>
</comment>
<dbReference type="PROSITE" id="PS51819">
    <property type="entry name" value="VOC"/>
    <property type="match status" value="2"/>
</dbReference>
<evidence type="ECO:0000259" key="1">
    <source>
        <dbReference type="PROSITE" id="PS51819"/>
    </source>
</evidence>
<dbReference type="EMBL" id="JBEZUR010000024">
    <property type="protein sequence ID" value="MEU3555898.1"/>
    <property type="molecule type" value="Genomic_DNA"/>
</dbReference>
<dbReference type="InterPro" id="IPR037523">
    <property type="entry name" value="VOC_core"/>
</dbReference>
<reference evidence="2 3" key="1">
    <citation type="submission" date="2024-06" db="EMBL/GenBank/DDBJ databases">
        <title>The Natural Products Discovery Center: Release of the First 8490 Sequenced Strains for Exploring Actinobacteria Biosynthetic Diversity.</title>
        <authorList>
            <person name="Kalkreuter E."/>
            <person name="Kautsar S.A."/>
            <person name="Yang D."/>
            <person name="Bader C.D."/>
            <person name="Teijaro C.N."/>
            <person name="Fluegel L."/>
            <person name="Davis C.M."/>
            <person name="Simpson J.R."/>
            <person name="Lauterbach L."/>
            <person name="Steele A.D."/>
            <person name="Gui C."/>
            <person name="Meng S."/>
            <person name="Li G."/>
            <person name="Viehrig K."/>
            <person name="Ye F."/>
            <person name="Su P."/>
            <person name="Kiefer A.F."/>
            <person name="Nichols A."/>
            <person name="Cepeda A.J."/>
            <person name="Yan W."/>
            <person name="Fan B."/>
            <person name="Jiang Y."/>
            <person name="Adhikari A."/>
            <person name="Zheng C.-J."/>
            <person name="Schuster L."/>
            <person name="Cowan T.M."/>
            <person name="Smanski M.J."/>
            <person name="Chevrette M.G."/>
            <person name="De Carvalho L.P.S."/>
            <person name="Shen B."/>
        </authorList>
    </citation>
    <scope>NUCLEOTIDE SEQUENCE [LARGE SCALE GENOMIC DNA]</scope>
    <source>
        <strain evidence="2 3">NPDC038104</strain>
    </source>
</reference>
<dbReference type="RefSeq" id="WP_108953104.1">
    <property type="nucleotide sequence ID" value="NZ_BEVZ01000002.1"/>
</dbReference>
<dbReference type="Pfam" id="PF00903">
    <property type="entry name" value="Glyoxalase"/>
    <property type="match status" value="2"/>
</dbReference>
<gene>
    <name evidence="2" type="ORF">AB0E65_17040</name>
</gene>
<accession>A0ABV2YJI7</accession>
<dbReference type="PANTHER" id="PTHR33993">
    <property type="entry name" value="GLYOXALASE-RELATED"/>
    <property type="match status" value="1"/>
</dbReference>
<dbReference type="CDD" id="cd07247">
    <property type="entry name" value="SgaA_N_like"/>
    <property type="match status" value="2"/>
</dbReference>
<dbReference type="Proteomes" id="UP001550850">
    <property type="component" value="Unassembled WGS sequence"/>
</dbReference>
<dbReference type="InterPro" id="IPR004360">
    <property type="entry name" value="Glyas_Fos-R_dOase_dom"/>
</dbReference>
<keyword evidence="3" id="KW-1185">Reference proteome</keyword>
<dbReference type="InterPro" id="IPR052164">
    <property type="entry name" value="Anthracycline_SecMetBiosynth"/>
</dbReference>
<evidence type="ECO:0000313" key="2">
    <source>
        <dbReference type="EMBL" id="MEU3555898.1"/>
    </source>
</evidence>
<dbReference type="Gene3D" id="3.10.180.10">
    <property type="entry name" value="2,3-Dihydroxybiphenyl 1,2-Dioxygenase, domain 1"/>
    <property type="match status" value="2"/>
</dbReference>
<dbReference type="SUPFAM" id="SSF54593">
    <property type="entry name" value="Glyoxalase/Bleomycin resistance protein/Dihydroxybiphenyl dioxygenase"/>
    <property type="match status" value="2"/>
</dbReference>
<feature type="domain" description="VOC" evidence="1">
    <location>
        <begin position="137"/>
        <end position="256"/>
    </location>
</feature>
<protein>
    <submittedName>
        <fullName evidence="2">VOC family protein</fullName>
    </submittedName>
</protein>